<evidence type="ECO:0000313" key="2">
    <source>
        <dbReference type="Proteomes" id="UP001279734"/>
    </source>
</evidence>
<evidence type="ECO:0000313" key="1">
    <source>
        <dbReference type="EMBL" id="GMH09471.1"/>
    </source>
</evidence>
<keyword evidence="2" id="KW-1185">Reference proteome</keyword>
<proteinExistence type="predicted"/>
<dbReference type="Proteomes" id="UP001279734">
    <property type="component" value="Unassembled WGS sequence"/>
</dbReference>
<reference evidence="1" key="1">
    <citation type="submission" date="2023-05" db="EMBL/GenBank/DDBJ databases">
        <title>Nepenthes gracilis genome sequencing.</title>
        <authorList>
            <person name="Fukushima K."/>
        </authorList>
    </citation>
    <scope>NUCLEOTIDE SEQUENCE</scope>
    <source>
        <strain evidence="1">SING2019-196</strain>
    </source>
</reference>
<dbReference type="PANTHER" id="PTHR33601:SF21">
    <property type="entry name" value="PROTEIN LITTLE ZIPPER 1-LIKE"/>
    <property type="match status" value="1"/>
</dbReference>
<organism evidence="1 2">
    <name type="scientific">Nepenthes gracilis</name>
    <name type="common">Slender pitcher plant</name>
    <dbReference type="NCBI Taxonomy" id="150966"/>
    <lineage>
        <taxon>Eukaryota</taxon>
        <taxon>Viridiplantae</taxon>
        <taxon>Streptophyta</taxon>
        <taxon>Embryophyta</taxon>
        <taxon>Tracheophyta</taxon>
        <taxon>Spermatophyta</taxon>
        <taxon>Magnoliopsida</taxon>
        <taxon>eudicotyledons</taxon>
        <taxon>Gunneridae</taxon>
        <taxon>Pentapetalae</taxon>
        <taxon>Caryophyllales</taxon>
        <taxon>Nepenthaceae</taxon>
        <taxon>Nepenthes</taxon>
    </lineage>
</organism>
<dbReference type="PANTHER" id="PTHR33601">
    <property type="entry name" value="PROTEIN LITTLE ZIPPER 4"/>
    <property type="match status" value="1"/>
</dbReference>
<name>A0AAD3SEY1_NEPGR</name>
<comment type="caution">
    <text evidence="1">The sequence shown here is derived from an EMBL/GenBank/DDBJ whole genome shotgun (WGS) entry which is preliminary data.</text>
</comment>
<gene>
    <name evidence="1" type="ORF">Nepgr_011312</name>
</gene>
<sequence length="113" mass="13579">MMCCSESEATQYRRLHFSFCRKKRCPKRPKVQLHGLTRKRCEGKVGKDMELENLRLYLENRNIHEENKKLRKKAILLHRENKALLREFVKKFSQLGHPPPPQGCIRTESLYWN</sequence>
<dbReference type="AlphaFoldDB" id="A0AAD3SEY1"/>
<accession>A0AAD3SEY1</accession>
<protein>
    <submittedName>
        <fullName evidence="1">Uncharacterized protein</fullName>
    </submittedName>
</protein>
<dbReference type="EMBL" id="BSYO01000009">
    <property type="protein sequence ID" value="GMH09471.1"/>
    <property type="molecule type" value="Genomic_DNA"/>
</dbReference>
<dbReference type="InterPro" id="IPR039312">
    <property type="entry name" value="ZPR"/>
</dbReference>